<reference evidence="1 2" key="2">
    <citation type="journal article" date="2022" name="Mol. Ecol. Resour.">
        <title>The genomes of chicory, endive, great burdock and yacon provide insights into Asteraceae paleo-polyploidization history and plant inulin production.</title>
        <authorList>
            <person name="Fan W."/>
            <person name="Wang S."/>
            <person name="Wang H."/>
            <person name="Wang A."/>
            <person name="Jiang F."/>
            <person name="Liu H."/>
            <person name="Zhao H."/>
            <person name="Xu D."/>
            <person name="Zhang Y."/>
        </authorList>
    </citation>
    <scope>NUCLEOTIDE SEQUENCE [LARGE SCALE GENOMIC DNA]</scope>
    <source>
        <strain evidence="2">cv. Niubang</strain>
    </source>
</reference>
<keyword evidence="2" id="KW-1185">Reference proteome</keyword>
<dbReference type="EMBL" id="CM042052">
    <property type="protein sequence ID" value="KAI3718905.1"/>
    <property type="molecule type" value="Genomic_DNA"/>
</dbReference>
<protein>
    <submittedName>
        <fullName evidence="1">Uncharacterized protein</fullName>
    </submittedName>
</protein>
<name>A0ACB9BAC3_ARCLA</name>
<dbReference type="Proteomes" id="UP001055879">
    <property type="component" value="Linkage Group LG06"/>
</dbReference>
<gene>
    <name evidence="1" type="ORF">L6452_19790</name>
</gene>
<organism evidence="1 2">
    <name type="scientific">Arctium lappa</name>
    <name type="common">Greater burdock</name>
    <name type="synonym">Lappa major</name>
    <dbReference type="NCBI Taxonomy" id="4217"/>
    <lineage>
        <taxon>Eukaryota</taxon>
        <taxon>Viridiplantae</taxon>
        <taxon>Streptophyta</taxon>
        <taxon>Embryophyta</taxon>
        <taxon>Tracheophyta</taxon>
        <taxon>Spermatophyta</taxon>
        <taxon>Magnoliopsida</taxon>
        <taxon>eudicotyledons</taxon>
        <taxon>Gunneridae</taxon>
        <taxon>Pentapetalae</taxon>
        <taxon>asterids</taxon>
        <taxon>campanulids</taxon>
        <taxon>Asterales</taxon>
        <taxon>Asteraceae</taxon>
        <taxon>Carduoideae</taxon>
        <taxon>Cardueae</taxon>
        <taxon>Arctiinae</taxon>
        <taxon>Arctium</taxon>
    </lineage>
</organism>
<accession>A0ACB9BAC3</accession>
<proteinExistence type="predicted"/>
<evidence type="ECO:0000313" key="2">
    <source>
        <dbReference type="Proteomes" id="UP001055879"/>
    </source>
</evidence>
<reference evidence="2" key="1">
    <citation type="journal article" date="2022" name="Mol. Ecol. Resour.">
        <title>The genomes of chicory, endive, great burdock and yacon provide insights into Asteraceae palaeo-polyploidization history and plant inulin production.</title>
        <authorList>
            <person name="Fan W."/>
            <person name="Wang S."/>
            <person name="Wang H."/>
            <person name="Wang A."/>
            <person name="Jiang F."/>
            <person name="Liu H."/>
            <person name="Zhao H."/>
            <person name="Xu D."/>
            <person name="Zhang Y."/>
        </authorList>
    </citation>
    <scope>NUCLEOTIDE SEQUENCE [LARGE SCALE GENOMIC DNA]</scope>
    <source>
        <strain evidence="2">cv. Niubang</strain>
    </source>
</reference>
<sequence>MEVGGQGRKFLSISGLKPCGSAIDGKQEETLWQQRTPEVEESTSLVSEGEKTRSGYGRREGGSTGVETKGEEEAISAYKMIDPQRDKLAKEAR</sequence>
<comment type="caution">
    <text evidence="1">The sequence shown here is derived from an EMBL/GenBank/DDBJ whole genome shotgun (WGS) entry which is preliminary data.</text>
</comment>
<evidence type="ECO:0000313" key="1">
    <source>
        <dbReference type="EMBL" id="KAI3718905.1"/>
    </source>
</evidence>